<feature type="region of interest" description="Disordered" evidence="1">
    <location>
        <begin position="18"/>
        <end position="80"/>
    </location>
</feature>
<dbReference type="AlphaFoldDB" id="A0A0D7AGY9"/>
<reference evidence="2 3" key="1">
    <citation type="journal article" date="2015" name="Fungal Genet. Biol.">
        <title>Evolution of novel wood decay mechanisms in Agaricales revealed by the genome sequences of Fistulina hepatica and Cylindrobasidium torrendii.</title>
        <authorList>
            <person name="Floudas D."/>
            <person name="Held B.W."/>
            <person name="Riley R."/>
            <person name="Nagy L.G."/>
            <person name="Koehler G."/>
            <person name="Ransdell A.S."/>
            <person name="Younus H."/>
            <person name="Chow J."/>
            <person name="Chiniquy J."/>
            <person name="Lipzen A."/>
            <person name="Tritt A."/>
            <person name="Sun H."/>
            <person name="Haridas S."/>
            <person name="LaButti K."/>
            <person name="Ohm R.A."/>
            <person name="Kues U."/>
            <person name="Blanchette R.A."/>
            <person name="Grigoriev I.V."/>
            <person name="Minto R.E."/>
            <person name="Hibbett D.S."/>
        </authorList>
    </citation>
    <scope>NUCLEOTIDE SEQUENCE [LARGE SCALE GENOMIC DNA]</scope>
    <source>
        <strain evidence="2 3">ATCC 64428</strain>
    </source>
</reference>
<protein>
    <submittedName>
        <fullName evidence="2">Uncharacterized protein</fullName>
    </submittedName>
</protein>
<dbReference type="Proteomes" id="UP000054144">
    <property type="component" value="Unassembled WGS sequence"/>
</dbReference>
<dbReference type="OrthoDB" id="3060922at2759"/>
<proteinExistence type="predicted"/>
<keyword evidence="3" id="KW-1185">Reference proteome</keyword>
<name>A0A0D7AGY9_9AGAR</name>
<evidence type="ECO:0000313" key="3">
    <source>
        <dbReference type="Proteomes" id="UP000054144"/>
    </source>
</evidence>
<gene>
    <name evidence="2" type="ORF">FISHEDRAFT_71732</name>
</gene>
<organism evidence="2 3">
    <name type="scientific">Fistulina hepatica ATCC 64428</name>
    <dbReference type="NCBI Taxonomy" id="1128425"/>
    <lineage>
        <taxon>Eukaryota</taxon>
        <taxon>Fungi</taxon>
        <taxon>Dikarya</taxon>
        <taxon>Basidiomycota</taxon>
        <taxon>Agaricomycotina</taxon>
        <taxon>Agaricomycetes</taxon>
        <taxon>Agaricomycetidae</taxon>
        <taxon>Agaricales</taxon>
        <taxon>Fistulinaceae</taxon>
        <taxon>Fistulina</taxon>
    </lineage>
</organism>
<evidence type="ECO:0000313" key="2">
    <source>
        <dbReference type="EMBL" id="KIY50697.1"/>
    </source>
</evidence>
<accession>A0A0D7AGY9</accession>
<dbReference type="EMBL" id="KN881675">
    <property type="protein sequence ID" value="KIY50697.1"/>
    <property type="molecule type" value="Genomic_DNA"/>
</dbReference>
<evidence type="ECO:0000256" key="1">
    <source>
        <dbReference type="SAM" id="MobiDB-lite"/>
    </source>
</evidence>
<sequence>MPSSPSMLSSLTMPSSPIALLSPTIPSSPVMQLDKLSPPSSPQQAPNGYRDELPQPPPPVDVEDEPASNDDQKSATPPHRRLHLLVRDRLKTAINAFGLWCEYLYAPSYDPDVVLSVDDMSNCYPPSSKDVDANLEDHTADVAPLVAGMNASHARFMGWVNNGVTHKLEHDTQELVDITVPFRPKVPSRITMASNVDANLEDHTADVAPLVAGMNASHARFMGWVNNGVTHKLEHDTQELVDITVPFRPKVPSRITMASNGTIPGVMSRRQVVVEHSKFKISVRLCPKLALQPVWEQKPGPSQSRMVLGTMAQLKMTVTG</sequence>